<dbReference type="EMBL" id="UINC01009505">
    <property type="protein sequence ID" value="SVA42617.1"/>
    <property type="molecule type" value="Genomic_DNA"/>
</dbReference>
<evidence type="ECO:0000313" key="4">
    <source>
        <dbReference type="EMBL" id="SVA42617.1"/>
    </source>
</evidence>
<feature type="domain" description="Heparinase II N-terminal" evidence="3">
    <location>
        <begin position="63"/>
        <end position="312"/>
    </location>
</feature>
<dbReference type="Gene3D" id="2.70.98.70">
    <property type="match status" value="1"/>
</dbReference>
<dbReference type="PANTHER" id="PTHR38045:SF1">
    <property type="entry name" value="HEPARINASE II_III-LIKE PROTEIN"/>
    <property type="match status" value="1"/>
</dbReference>
<gene>
    <name evidence="4" type="ORF">METZ01_LOCUS95471</name>
</gene>
<dbReference type="GO" id="GO:0016829">
    <property type="term" value="F:lyase activity"/>
    <property type="evidence" value="ECO:0007669"/>
    <property type="project" value="InterPro"/>
</dbReference>
<sequence>MLTSTTKNENAEIRVKDSTKQRFDFCDIWPRREALLEKTKLPLFSSWWSSFIESQQTLELSNNPIEQIESIAFAYAISDDEALGQKALNYLRKELPTYIPPASVIHKEMYPEVEADLTVASACKKLAYTYNFLYPLLESTDKQLIFNQLVEKGAGIIYHDTLAGAWWSNAPNSNWCSHLLSGLALSGIVLMEEDPDLSEKWINAATKPLKKMLDLAGEEGAGIEGTGYWCGCYRSVQEWTEAARNIGRDDWYSHPFWQRAVEFPLYMSRPDKSGLMNFGDTGEGLGMSHFFYAIANALDHGLAQWFGNQITVNNSPSRWDLLYYNPNLEPTPPDYMPTDRLFKSVHLASFRSNWEEDAVFFILKGGSNAWSHCHLDLNSFFIDAYGERLVVDPGPGDYSSHYFTSVDPEVSTAWHNTLLVDNADQRQPPRYRMSFDLEEGGDAYCRLTDMASSYKIGMICGDATTAYGDYLDRFFRHIVYLKPNRFVIYDSIRAREVRTQRHYQWLLHSGFPIIDNNDGTLEIQGEKSKLVIHPILPLPHAIKSLPTRLPKNGKAGKEIHAISLRPEWHHLWNISPKSSPYPQWDPRSHGLLYNRDLQFMVVLTVLPRKEKYQYEIKPIIQNDLHGIKFIQDDETDLVFFNPNGRRFEDSHVISDAEKVVIRQKGDEILDWSIVNGKQLIYDGIPVNFQT</sequence>
<organism evidence="4">
    <name type="scientific">marine metagenome</name>
    <dbReference type="NCBI Taxonomy" id="408172"/>
    <lineage>
        <taxon>unclassified sequences</taxon>
        <taxon>metagenomes</taxon>
        <taxon>ecological metagenomes</taxon>
    </lineage>
</organism>
<dbReference type="InterPro" id="IPR032518">
    <property type="entry name" value="HepII_N"/>
</dbReference>
<dbReference type="SUPFAM" id="SSF48230">
    <property type="entry name" value="Chondroitin AC/alginate lyase"/>
    <property type="match status" value="1"/>
</dbReference>
<protein>
    <submittedName>
        <fullName evidence="4">Uncharacterized protein</fullName>
    </submittedName>
</protein>
<name>A0A381VSJ6_9ZZZZ</name>
<dbReference type="GO" id="GO:0030313">
    <property type="term" value="C:cell envelope"/>
    <property type="evidence" value="ECO:0007669"/>
    <property type="project" value="UniProtKB-SubCell"/>
</dbReference>
<dbReference type="Pfam" id="PF07940">
    <property type="entry name" value="Hepar_II_III_C"/>
    <property type="match status" value="1"/>
</dbReference>
<dbReference type="InterPro" id="IPR008929">
    <property type="entry name" value="Chondroitin_lyas"/>
</dbReference>
<evidence type="ECO:0000259" key="3">
    <source>
        <dbReference type="Pfam" id="PF16332"/>
    </source>
</evidence>
<dbReference type="InterPro" id="IPR012480">
    <property type="entry name" value="Hepar_II_III_C"/>
</dbReference>
<proteinExistence type="predicted"/>
<dbReference type="Gene3D" id="1.50.10.100">
    <property type="entry name" value="Chondroitin AC/alginate lyase"/>
    <property type="match status" value="1"/>
</dbReference>
<evidence type="ECO:0000256" key="1">
    <source>
        <dbReference type="ARBA" id="ARBA00004196"/>
    </source>
</evidence>
<dbReference type="Pfam" id="PF16332">
    <property type="entry name" value="DUF4962"/>
    <property type="match status" value="1"/>
</dbReference>
<feature type="domain" description="Heparinase II/III-like C-terminal" evidence="2">
    <location>
        <begin position="350"/>
        <end position="510"/>
    </location>
</feature>
<evidence type="ECO:0000259" key="2">
    <source>
        <dbReference type="Pfam" id="PF07940"/>
    </source>
</evidence>
<dbReference type="AlphaFoldDB" id="A0A381VSJ6"/>
<dbReference type="PANTHER" id="PTHR38045">
    <property type="entry name" value="CHROMOSOME 1, WHOLE GENOME SHOTGUN SEQUENCE"/>
    <property type="match status" value="1"/>
</dbReference>
<reference evidence="4" key="1">
    <citation type="submission" date="2018-05" db="EMBL/GenBank/DDBJ databases">
        <authorList>
            <person name="Lanie J.A."/>
            <person name="Ng W.-L."/>
            <person name="Kazmierczak K.M."/>
            <person name="Andrzejewski T.M."/>
            <person name="Davidsen T.M."/>
            <person name="Wayne K.J."/>
            <person name="Tettelin H."/>
            <person name="Glass J.I."/>
            <person name="Rusch D."/>
            <person name="Podicherti R."/>
            <person name="Tsui H.-C.T."/>
            <person name="Winkler M.E."/>
        </authorList>
    </citation>
    <scope>NUCLEOTIDE SEQUENCE</scope>
</reference>
<comment type="subcellular location">
    <subcellularLocation>
        <location evidence="1">Cell envelope</location>
    </subcellularLocation>
</comment>
<accession>A0A381VSJ6</accession>